<dbReference type="OrthoDB" id="19653at2759"/>
<dbReference type="SUPFAM" id="SSF50998">
    <property type="entry name" value="Quinoprotein alcohol dehydrogenase-like"/>
    <property type="match status" value="1"/>
</dbReference>
<feature type="signal peptide" evidence="4">
    <location>
        <begin position="1"/>
        <end position="20"/>
    </location>
</feature>
<sequence length="660" mass="72701">MSLPIRILQTLVSFLLPCFAQILYSNPPFFSEAIRNSEHRLKLPLVGDDGRVYVCSGRNFFAFESNGSIAWSVALNHTCSLKIAPANGGSRKIYVVAEDRVLKINPLRIGGSESSVQVFFGAKQTDAESWGEIVGIAVSIFSSRVLITIKRRGLFAYKLHGKLAWSAGPVKNQHGFHQGCSKNLEDCYFSSAPVIDHCEARAYVLNNGGELYAVSTSSPHFLWITDLSTFGNISAITAGNNGLVYVTVPAKALILALDASRGDILWQGSIGPLSTADYTPVIDSNGWVSVGSLDGFVYSFSRTGVLKKFSTVGHQDAVIQASPILDCSGYAIYVSQTQMDGKVSQTIGSYTYISAMKPRSVTFTMLVPATGNLLLSEKYPGLFSSKLVDSDLKHFICDEKVILAFFAASKTNNPFQCISTRQKFAYSCSQIRPTTSDIYTSNERAIVLFLLFESALLLVLVALVRFCCVFWKKKKLQSRQLGGFLEKRRSLQLQKKAYDRTISELEQKAAKETVRNEMIEQLGDLMKEREGIERKLSTTYSFGRDETTSMRGSKSLLLPLSDRTTRSYSFQDGNKESITLFHTGSDASSKDSESELAEAWICSDDYDDEICEDEEYEASPSNPSSSSHGVTEATLGEIGEGMSHQSVLKRRMRSLSSSSS</sequence>
<keyword evidence="7" id="KW-1185">Reference proteome</keyword>
<dbReference type="InterPro" id="IPR011047">
    <property type="entry name" value="Quinoprotein_ADH-like_sf"/>
</dbReference>
<dbReference type="PANTHER" id="PTHR37253">
    <property type="entry name" value="PROTEIN GAMETE EXPRESSED 3"/>
    <property type="match status" value="1"/>
</dbReference>
<feature type="chain" id="PRO_5040323998" description="Pyrrolo-quinoline quinone repeat domain-containing protein" evidence="4">
    <location>
        <begin position="21"/>
        <end position="660"/>
    </location>
</feature>
<dbReference type="EMBL" id="CAMAPE010000017">
    <property type="protein sequence ID" value="CAH9084293.1"/>
    <property type="molecule type" value="Genomic_DNA"/>
</dbReference>
<dbReference type="SMART" id="SM00564">
    <property type="entry name" value="PQQ"/>
    <property type="match status" value="3"/>
</dbReference>
<evidence type="ECO:0000313" key="7">
    <source>
        <dbReference type="Proteomes" id="UP001152484"/>
    </source>
</evidence>
<dbReference type="GO" id="GO:0005886">
    <property type="term" value="C:plasma membrane"/>
    <property type="evidence" value="ECO:0007669"/>
    <property type="project" value="TreeGrafter"/>
</dbReference>
<keyword evidence="4" id="KW-0732">Signal</keyword>
<name>A0A9P0Z2E0_CUSEU</name>
<reference evidence="6" key="1">
    <citation type="submission" date="2022-07" db="EMBL/GenBank/DDBJ databases">
        <authorList>
            <person name="Macas J."/>
            <person name="Novak P."/>
            <person name="Neumann P."/>
        </authorList>
    </citation>
    <scope>NUCLEOTIDE SEQUENCE</scope>
</reference>
<accession>A0A9P0Z2E0</accession>
<evidence type="ECO:0000313" key="6">
    <source>
        <dbReference type="EMBL" id="CAH9084293.1"/>
    </source>
</evidence>
<dbReference type="InterPro" id="IPR015943">
    <property type="entry name" value="WD40/YVTN_repeat-like_dom_sf"/>
</dbReference>
<feature type="domain" description="Pyrrolo-quinoline quinone repeat" evidence="5">
    <location>
        <begin position="198"/>
        <end position="275"/>
    </location>
</feature>
<comment type="caution">
    <text evidence="6">The sequence shown here is derived from an EMBL/GenBank/DDBJ whole genome shotgun (WGS) entry which is preliminary data.</text>
</comment>
<evidence type="ECO:0000256" key="2">
    <source>
        <dbReference type="SAM" id="MobiDB-lite"/>
    </source>
</evidence>
<dbReference type="InterPro" id="IPR045301">
    <property type="entry name" value="GEX3-like"/>
</dbReference>
<evidence type="ECO:0000259" key="5">
    <source>
        <dbReference type="Pfam" id="PF13360"/>
    </source>
</evidence>
<gene>
    <name evidence="6" type="ORF">CEURO_LOCUS8951</name>
</gene>
<dbReference type="GO" id="GO:0009793">
    <property type="term" value="P:embryo development ending in seed dormancy"/>
    <property type="evidence" value="ECO:0007669"/>
    <property type="project" value="TreeGrafter"/>
</dbReference>
<dbReference type="Pfam" id="PF13360">
    <property type="entry name" value="PQQ_2"/>
    <property type="match status" value="1"/>
</dbReference>
<protein>
    <recommendedName>
        <fullName evidence="5">Pyrrolo-quinoline quinone repeat domain-containing protein</fullName>
    </recommendedName>
</protein>
<dbReference type="GO" id="GO:0010183">
    <property type="term" value="P:pollen tube guidance"/>
    <property type="evidence" value="ECO:0007669"/>
    <property type="project" value="TreeGrafter"/>
</dbReference>
<dbReference type="PANTHER" id="PTHR37253:SF1">
    <property type="entry name" value="PROTEIN GAMETE EXPRESSED 3"/>
    <property type="match status" value="1"/>
</dbReference>
<feature type="region of interest" description="Disordered" evidence="2">
    <location>
        <begin position="611"/>
        <end position="660"/>
    </location>
</feature>
<keyword evidence="3" id="KW-1133">Transmembrane helix</keyword>
<organism evidence="6 7">
    <name type="scientific">Cuscuta europaea</name>
    <name type="common">European dodder</name>
    <dbReference type="NCBI Taxonomy" id="41803"/>
    <lineage>
        <taxon>Eukaryota</taxon>
        <taxon>Viridiplantae</taxon>
        <taxon>Streptophyta</taxon>
        <taxon>Embryophyta</taxon>
        <taxon>Tracheophyta</taxon>
        <taxon>Spermatophyta</taxon>
        <taxon>Magnoliopsida</taxon>
        <taxon>eudicotyledons</taxon>
        <taxon>Gunneridae</taxon>
        <taxon>Pentapetalae</taxon>
        <taxon>asterids</taxon>
        <taxon>lamiids</taxon>
        <taxon>Solanales</taxon>
        <taxon>Convolvulaceae</taxon>
        <taxon>Cuscuteae</taxon>
        <taxon>Cuscuta</taxon>
        <taxon>Cuscuta subgen. Cuscuta</taxon>
    </lineage>
</organism>
<evidence type="ECO:0000256" key="4">
    <source>
        <dbReference type="SAM" id="SignalP"/>
    </source>
</evidence>
<feature type="coiled-coil region" evidence="1">
    <location>
        <begin position="488"/>
        <end position="535"/>
    </location>
</feature>
<evidence type="ECO:0000256" key="3">
    <source>
        <dbReference type="SAM" id="Phobius"/>
    </source>
</evidence>
<proteinExistence type="predicted"/>
<evidence type="ECO:0000256" key="1">
    <source>
        <dbReference type="SAM" id="Coils"/>
    </source>
</evidence>
<keyword evidence="3" id="KW-0472">Membrane</keyword>
<keyword evidence="3" id="KW-0812">Transmembrane</keyword>
<keyword evidence="1" id="KW-0175">Coiled coil</keyword>
<dbReference type="InterPro" id="IPR002372">
    <property type="entry name" value="PQQ_rpt_dom"/>
</dbReference>
<dbReference type="Gene3D" id="2.130.10.10">
    <property type="entry name" value="YVTN repeat-like/Quinoprotein amine dehydrogenase"/>
    <property type="match status" value="1"/>
</dbReference>
<dbReference type="AlphaFoldDB" id="A0A9P0Z2E0"/>
<feature type="transmembrane region" description="Helical" evidence="3">
    <location>
        <begin position="446"/>
        <end position="471"/>
    </location>
</feature>
<dbReference type="InterPro" id="IPR018391">
    <property type="entry name" value="PQQ_b-propeller_rpt"/>
</dbReference>
<dbReference type="Proteomes" id="UP001152484">
    <property type="component" value="Unassembled WGS sequence"/>
</dbReference>